<keyword evidence="2" id="KW-0812">Transmembrane</keyword>
<feature type="region of interest" description="Disordered" evidence="1">
    <location>
        <begin position="326"/>
        <end position="346"/>
    </location>
</feature>
<dbReference type="AlphaFoldDB" id="A0A9P6KUT5"/>
<feature type="chain" id="PRO_5040139959" description="Mid2 domain-containing protein" evidence="3">
    <location>
        <begin position="23"/>
        <end position="346"/>
    </location>
</feature>
<feature type="compositionally biased region" description="Low complexity" evidence="1">
    <location>
        <begin position="193"/>
        <end position="218"/>
    </location>
</feature>
<feature type="region of interest" description="Disordered" evidence="1">
    <location>
        <begin position="180"/>
        <end position="221"/>
    </location>
</feature>
<evidence type="ECO:0000256" key="3">
    <source>
        <dbReference type="SAM" id="SignalP"/>
    </source>
</evidence>
<dbReference type="OrthoDB" id="4148662at2759"/>
<feature type="signal peptide" evidence="3">
    <location>
        <begin position="1"/>
        <end position="22"/>
    </location>
</feature>
<comment type="caution">
    <text evidence="4">The sequence shown here is derived from an EMBL/GenBank/DDBJ whole genome shotgun (WGS) entry which is preliminary data.</text>
</comment>
<reference evidence="4" key="1">
    <citation type="journal article" date="2020" name="Mol. Plant Microbe Interact.">
        <title>Genome Sequence of the Biocontrol Agent Coniothyrium minitans strain Conio (IMI 134523).</title>
        <authorList>
            <person name="Patel D."/>
            <person name="Shittu T.A."/>
            <person name="Baroncelli R."/>
            <person name="Muthumeenakshi S."/>
            <person name="Osborne T.H."/>
            <person name="Janganan T.K."/>
            <person name="Sreenivasaprasad S."/>
        </authorList>
    </citation>
    <scope>NUCLEOTIDE SEQUENCE</scope>
    <source>
        <strain evidence="4">Conio</strain>
    </source>
</reference>
<evidence type="ECO:0008006" key="6">
    <source>
        <dbReference type="Google" id="ProtNLM"/>
    </source>
</evidence>
<gene>
    <name evidence="4" type="ORF">PMIN01_02336</name>
</gene>
<feature type="region of interest" description="Disordered" evidence="1">
    <location>
        <begin position="260"/>
        <end position="312"/>
    </location>
</feature>
<sequence>MALIQHGWLLLALASLTHISLAGVPSDLPRLCYTGETELASSALLPCFNGPVDDGGVEYDSSNCPRKCDTDQKKADWVGVIYCNGTNGTPKDTWVCQHPDNCYAPATNCPLPDTASWDTGLEITRTTRCENIQHDKKWVAFENKLNIKTTVSLPQPSYVSAWWDAHSNYSTRWHQEIPHSQEIPYTSTRPTDSTLNATSSASGSSGPTSSNNSTTLLPEGTSASNGSKIGMAVGLGLGTPLLLAILGFLIFFLRKRRNGGDDGEQPWSGTQSGDGAVENEKVHGSTGETYDYSAKAELPADERPAPVPEMEGSSIGIVSLLLPKDSGKEDVRDHGDDKAPVYELPG</sequence>
<keyword evidence="5" id="KW-1185">Reference proteome</keyword>
<feature type="transmembrane region" description="Helical" evidence="2">
    <location>
        <begin position="229"/>
        <end position="253"/>
    </location>
</feature>
<keyword evidence="3" id="KW-0732">Signal</keyword>
<name>A0A9P6KUT5_9PLEO</name>
<keyword evidence="2" id="KW-1133">Transmembrane helix</keyword>
<feature type="compositionally biased region" description="Basic and acidic residues" evidence="1">
    <location>
        <begin position="326"/>
        <end position="340"/>
    </location>
</feature>
<protein>
    <recommendedName>
        <fullName evidence="6">Mid2 domain-containing protein</fullName>
    </recommendedName>
</protein>
<keyword evidence="2" id="KW-0472">Membrane</keyword>
<feature type="compositionally biased region" description="Polar residues" evidence="1">
    <location>
        <begin position="183"/>
        <end position="192"/>
    </location>
</feature>
<evidence type="ECO:0000313" key="5">
    <source>
        <dbReference type="Proteomes" id="UP000756921"/>
    </source>
</evidence>
<dbReference type="EMBL" id="WJXW01000002">
    <property type="protein sequence ID" value="KAF9739702.1"/>
    <property type="molecule type" value="Genomic_DNA"/>
</dbReference>
<accession>A0A9P6KUT5</accession>
<evidence type="ECO:0000313" key="4">
    <source>
        <dbReference type="EMBL" id="KAF9739702.1"/>
    </source>
</evidence>
<evidence type="ECO:0000256" key="2">
    <source>
        <dbReference type="SAM" id="Phobius"/>
    </source>
</evidence>
<dbReference type="Proteomes" id="UP000756921">
    <property type="component" value="Unassembled WGS sequence"/>
</dbReference>
<proteinExistence type="predicted"/>
<evidence type="ECO:0000256" key="1">
    <source>
        <dbReference type="SAM" id="MobiDB-lite"/>
    </source>
</evidence>
<organism evidence="4 5">
    <name type="scientific">Paraphaeosphaeria minitans</name>
    <dbReference type="NCBI Taxonomy" id="565426"/>
    <lineage>
        <taxon>Eukaryota</taxon>
        <taxon>Fungi</taxon>
        <taxon>Dikarya</taxon>
        <taxon>Ascomycota</taxon>
        <taxon>Pezizomycotina</taxon>
        <taxon>Dothideomycetes</taxon>
        <taxon>Pleosporomycetidae</taxon>
        <taxon>Pleosporales</taxon>
        <taxon>Massarineae</taxon>
        <taxon>Didymosphaeriaceae</taxon>
        <taxon>Paraphaeosphaeria</taxon>
    </lineage>
</organism>